<dbReference type="Proteomes" id="UP001152795">
    <property type="component" value="Unassembled WGS sequence"/>
</dbReference>
<evidence type="ECO:0000313" key="3">
    <source>
        <dbReference type="Proteomes" id="UP001152795"/>
    </source>
</evidence>
<protein>
    <submittedName>
        <fullName evidence="2">Uncharacterized protein</fullName>
    </submittedName>
</protein>
<reference evidence="2" key="1">
    <citation type="submission" date="2020-04" db="EMBL/GenBank/DDBJ databases">
        <authorList>
            <person name="Alioto T."/>
            <person name="Alioto T."/>
            <person name="Gomez Garrido J."/>
        </authorList>
    </citation>
    <scope>NUCLEOTIDE SEQUENCE</scope>
    <source>
        <strain evidence="2">A484AB</strain>
    </source>
</reference>
<organism evidence="2 3">
    <name type="scientific">Paramuricea clavata</name>
    <name type="common">Red gorgonian</name>
    <name type="synonym">Violescent sea-whip</name>
    <dbReference type="NCBI Taxonomy" id="317549"/>
    <lineage>
        <taxon>Eukaryota</taxon>
        <taxon>Metazoa</taxon>
        <taxon>Cnidaria</taxon>
        <taxon>Anthozoa</taxon>
        <taxon>Octocorallia</taxon>
        <taxon>Malacalcyonacea</taxon>
        <taxon>Plexauridae</taxon>
        <taxon>Paramuricea</taxon>
    </lineage>
</organism>
<dbReference type="EMBL" id="CACRXK020006330">
    <property type="protein sequence ID" value="CAB4009081.1"/>
    <property type="molecule type" value="Genomic_DNA"/>
</dbReference>
<keyword evidence="3" id="KW-1185">Reference proteome</keyword>
<evidence type="ECO:0000313" key="2">
    <source>
        <dbReference type="EMBL" id="CAB4009081.1"/>
    </source>
</evidence>
<dbReference type="OrthoDB" id="5984732at2759"/>
<sequence length="195" mass="22518">MAANKSRKFYTRDEVLKEVAHNGENDKGGENDEGEENDGESHYEKNKTRAEQLMANTSFKARDVFVDEARLWLTSISRRLSGRQTIRNPFYGEISRDIPYEMFTFLVRLVKSTPEYCPPFCYYALNKKGEVISFTSLRLLVDFLVLLSRFSADKVAMYFKRTLATGSRKGHNVSVITSDEKDFAFIYKCRQACII</sequence>
<dbReference type="AlphaFoldDB" id="A0A7D9IMM6"/>
<comment type="caution">
    <text evidence="2">The sequence shown here is derived from an EMBL/GenBank/DDBJ whole genome shotgun (WGS) entry which is preliminary data.</text>
</comment>
<evidence type="ECO:0000256" key="1">
    <source>
        <dbReference type="SAM" id="MobiDB-lite"/>
    </source>
</evidence>
<feature type="compositionally biased region" description="Basic and acidic residues" evidence="1">
    <location>
        <begin position="10"/>
        <end position="30"/>
    </location>
</feature>
<name>A0A7D9IMM6_PARCT</name>
<accession>A0A7D9IMM6</accession>
<feature type="region of interest" description="Disordered" evidence="1">
    <location>
        <begin position="1"/>
        <end position="45"/>
    </location>
</feature>
<proteinExistence type="predicted"/>
<gene>
    <name evidence="2" type="ORF">PACLA_8A022461</name>
</gene>